<dbReference type="EMBL" id="JAAAJB010000613">
    <property type="protein sequence ID" value="KAG0253039.1"/>
    <property type="molecule type" value="Genomic_DNA"/>
</dbReference>
<evidence type="ECO:0000313" key="2">
    <source>
        <dbReference type="EMBL" id="KAG0253039.1"/>
    </source>
</evidence>
<dbReference type="AlphaFoldDB" id="A0A9P6PVS1"/>
<keyword evidence="1" id="KW-0812">Transmembrane</keyword>
<name>A0A9P6PVS1_9FUNG</name>
<keyword evidence="3" id="KW-1185">Reference proteome</keyword>
<sequence>MSTAVASYKVTPSTLSNLMSLLRARQRSLVKRGKANPGLAMLALTAVLYFWLGRLRSKKTSMPQGAKRIPRLKSQFFMVDIAMSYVRSRLMGNELQYVQRLSKQGFTLTTDFVGHSLILAFEPSSVQHILVKNFENYPK</sequence>
<proteinExistence type="predicted"/>
<dbReference type="Proteomes" id="UP000807716">
    <property type="component" value="Unassembled WGS sequence"/>
</dbReference>
<comment type="caution">
    <text evidence="2">The sequence shown here is derived from an EMBL/GenBank/DDBJ whole genome shotgun (WGS) entry which is preliminary data.</text>
</comment>
<dbReference type="OrthoDB" id="2405801at2759"/>
<protein>
    <submittedName>
        <fullName evidence="2">Uncharacterized protein</fullName>
    </submittedName>
</protein>
<reference evidence="2" key="1">
    <citation type="journal article" date="2020" name="Fungal Divers.">
        <title>Resolving the Mortierellaceae phylogeny through synthesis of multi-gene phylogenetics and phylogenomics.</title>
        <authorList>
            <person name="Vandepol N."/>
            <person name="Liber J."/>
            <person name="Desiro A."/>
            <person name="Na H."/>
            <person name="Kennedy M."/>
            <person name="Barry K."/>
            <person name="Grigoriev I.V."/>
            <person name="Miller A.N."/>
            <person name="O'Donnell K."/>
            <person name="Stajich J.E."/>
            <person name="Bonito G."/>
        </authorList>
    </citation>
    <scope>NUCLEOTIDE SEQUENCE</scope>
    <source>
        <strain evidence="2">BC1065</strain>
    </source>
</reference>
<feature type="transmembrane region" description="Helical" evidence="1">
    <location>
        <begin position="35"/>
        <end position="52"/>
    </location>
</feature>
<accession>A0A9P6PVS1</accession>
<feature type="non-terminal residue" evidence="2">
    <location>
        <position position="139"/>
    </location>
</feature>
<keyword evidence="1" id="KW-0472">Membrane</keyword>
<organism evidence="2 3">
    <name type="scientific">Actinomortierella ambigua</name>
    <dbReference type="NCBI Taxonomy" id="1343610"/>
    <lineage>
        <taxon>Eukaryota</taxon>
        <taxon>Fungi</taxon>
        <taxon>Fungi incertae sedis</taxon>
        <taxon>Mucoromycota</taxon>
        <taxon>Mortierellomycotina</taxon>
        <taxon>Mortierellomycetes</taxon>
        <taxon>Mortierellales</taxon>
        <taxon>Mortierellaceae</taxon>
        <taxon>Actinomortierella</taxon>
    </lineage>
</organism>
<evidence type="ECO:0000313" key="3">
    <source>
        <dbReference type="Proteomes" id="UP000807716"/>
    </source>
</evidence>
<evidence type="ECO:0000256" key="1">
    <source>
        <dbReference type="SAM" id="Phobius"/>
    </source>
</evidence>
<gene>
    <name evidence="2" type="ORF">DFQ27_007707</name>
</gene>
<keyword evidence="1" id="KW-1133">Transmembrane helix</keyword>